<sequence length="46" mass="5125">MIPTNFGVDVKTPDPIQVKIDVSERTMITIGFVVLVSALLIKKLKR</sequence>
<keyword evidence="1" id="KW-0472">Membrane</keyword>
<keyword evidence="3" id="KW-1185">Reference proteome</keyword>
<feature type="transmembrane region" description="Helical" evidence="1">
    <location>
        <begin position="22"/>
        <end position="41"/>
    </location>
</feature>
<dbReference type="EMBL" id="MH730557">
    <property type="protein sequence ID" value="AXU40244.1"/>
    <property type="molecule type" value="Genomic_DNA"/>
</dbReference>
<accession>A0A3G1SVQ1</accession>
<protein>
    <submittedName>
        <fullName evidence="2">Uncharacterized protein</fullName>
    </submittedName>
</protein>
<gene>
    <name evidence="2" type="ORF">fNo16_0008</name>
</gene>
<evidence type="ECO:0000313" key="3">
    <source>
        <dbReference type="Proteomes" id="UP000276974"/>
    </source>
</evidence>
<evidence type="ECO:0000313" key="2">
    <source>
        <dbReference type="EMBL" id="AXU40244.1"/>
    </source>
</evidence>
<dbReference type="Proteomes" id="UP000276974">
    <property type="component" value="Segment"/>
</dbReference>
<name>A0A3G1SVQ1_9VIRU</name>
<reference evidence="2 3" key="1">
    <citation type="submission" date="2018-08" db="EMBL/GenBank/DDBJ databases">
        <title>Complete genome sequence of Vibrio anguillarum PM2-like non-tailed bacteriophage phiNo16.</title>
        <authorList>
            <person name="Kalatzis P.G."/>
            <person name="Carstens A.B."/>
            <person name="Katharios P."/>
            <person name="Castillo D."/>
            <person name="Hansen L.H."/>
            <person name="Middelboe M."/>
        </authorList>
    </citation>
    <scope>NUCLEOTIDE SEQUENCE [LARGE SCALE GENOMIC DNA]</scope>
</reference>
<evidence type="ECO:0000256" key="1">
    <source>
        <dbReference type="SAM" id="Phobius"/>
    </source>
</evidence>
<keyword evidence="1" id="KW-0812">Transmembrane</keyword>
<keyword evidence="1" id="KW-1133">Transmembrane helix</keyword>
<proteinExistence type="predicted"/>
<organism evidence="2 3">
    <name type="scientific">Vibrio phage fNo16</name>
    <dbReference type="NCBI Taxonomy" id="2315335"/>
    <lineage>
        <taxon>Viruses</taxon>
        <taxon>Varidnaviria</taxon>
        <taxon>Abadenavirae</taxon>
        <taxon>Produgelaviricota</taxon>
        <taxon>Belvinaviricetes</taxon>
        <taxon>Vinavirales</taxon>
        <taxon>Asemoviridae</taxon>
        <taxon>Elsinorevirus</taxon>
        <taxon>Elsinorevirus NO16</taxon>
    </lineage>
</organism>